<keyword evidence="3 5" id="KW-0368">Histidine biosynthesis</keyword>
<dbReference type="Proteomes" id="UP001058098">
    <property type="component" value="Chromosome"/>
</dbReference>
<dbReference type="EMBL" id="CP062229">
    <property type="protein sequence ID" value="UVC18064.1"/>
    <property type="molecule type" value="Genomic_DNA"/>
</dbReference>
<dbReference type="CDD" id="cd04723">
    <property type="entry name" value="HisA_HisF"/>
    <property type="match status" value="1"/>
</dbReference>
<gene>
    <name evidence="6" type="ORF">IHQ72_13855</name>
</gene>
<comment type="similarity">
    <text evidence="1 5">Belongs to the HisA/HisF family.</text>
</comment>
<proteinExistence type="inferred from homology"/>
<dbReference type="InterPro" id="IPR013785">
    <property type="entry name" value="Aldolase_TIM"/>
</dbReference>
<protein>
    <submittedName>
        <fullName evidence="6">Nickel transporter</fullName>
    </submittedName>
</protein>
<name>A0ABY5R4F1_9HYPH</name>
<organism evidence="6 7">
    <name type="scientific">Mesorhizobium onobrychidis</name>
    <dbReference type="NCBI Taxonomy" id="2775404"/>
    <lineage>
        <taxon>Bacteria</taxon>
        <taxon>Pseudomonadati</taxon>
        <taxon>Pseudomonadota</taxon>
        <taxon>Alphaproteobacteria</taxon>
        <taxon>Hyphomicrobiales</taxon>
        <taxon>Phyllobacteriaceae</taxon>
        <taxon>Mesorhizobium</taxon>
    </lineage>
</organism>
<dbReference type="Gene3D" id="3.20.20.70">
    <property type="entry name" value="Aldolase class I"/>
    <property type="match status" value="1"/>
</dbReference>
<evidence type="ECO:0000256" key="2">
    <source>
        <dbReference type="ARBA" id="ARBA00022605"/>
    </source>
</evidence>
<reference evidence="6" key="1">
    <citation type="submission" date="2020-09" db="EMBL/GenBank/DDBJ databases">
        <title>Rhizobia associated with sainfoin plants.</title>
        <authorList>
            <person name="Asharfi S."/>
            <person name="Kuzmanovic N."/>
            <person name="Bunk B."/>
            <person name="Sproeer C."/>
            <person name="Becker M."/>
            <person name="Thuenen T."/>
        </authorList>
    </citation>
    <scope>NUCLEOTIDE SEQUENCE</scope>
    <source>
        <strain evidence="6">OM4</strain>
    </source>
</reference>
<dbReference type="Pfam" id="PF00977">
    <property type="entry name" value="His_biosynth"/>
    <property type="match status" value="1"/>
</dbReference>
<accession>A0ABY5R4F1</accession>
<dbReference type="InterPro" id="IPR011060">
    <property type="entry name" value="RibuloseP-bd_barrel"/>
</dbReference>
<comment type="pathway">
    <text evidence="4">Amino-acid biosynthesis.</text>
</comment>
<evidence type="ECO:0000256" key="3">
    <source>
        <dbReference type="ARBA" id="ARBA00023102"/>
    </source>
</evidence>
<evidence type="ECO:0000313" key="7">
    <source>
        <dbReference type="Proteomes" id="UP001058098"/>
    </source>
</evidence>
<keyword evidence="2 5" id="KW-0028">Amino-acid biosynthesis</keyword>
<dbReference type="PANTHER" id="PTHR43090">
    <property type="entry name" value="1-(5-PHOSPHORIBOSYL)-5-[(5-PHOSPHORIBOSYLAMINO)METHYLIDENEAMINO] IMIDAZOLE-4-CARBOXAMIDE ISOMERASE"/>
    <property type="match status" value="1"/>
</dbReference>
<dbReference type="SUPFAM" id="SSF51366">
    <property type="entry name" value="Ribulose-phoshate binding barrel"/>
    <property type="match status" value="1"/>
</dbReference>
<keyword evidence="7" id="KW-1185">Reference proteome</keyword>
<evidence type="ECO:0000256" key="5">
    <source>
        <dbReference type="RuleBase" id="RU003657"/>
    </source>
</evidence>
<evidence type="ECO:0000256" key="4">
    <source>
        <dbReference type="ARBA" id="ARBA00029440"/>
    </source>
</evidence>
<sequence>MRAANIEAGNDALSFFHTSSFHHRGQLDRDSWSARKALHIIPVLDLKGGEVVRAQQGKRDRYRPIVTPLSQTSDVVAVAEGLRRLYPFPTFYIADLDAIEGGTPNSGALARLKAMAEPPELWVDAGIADEKTLSAALAEPWLYPVLGSESQRDDALFRRFCDHPDLILSLDFFDDGFRGPASFLDEPELWPQKVIVMTLAKVGSASGPDFTRLEGIKAKAGSRSVIAAGGVRNEADIRALSSLGIAAALVATSLHDGTLTPEHLATLGA</sequence>
<dbReference type="PANTHER" id="PTHR43090:SF2">
    <property type="entry name" value="1-(5-PHOSPHORIBOSYL)-5-[(5-PHOSPHORIBOSYLAMINO)METHYLIDENEAMINO] IMIDAZOLE-4-CARBOXAMIDE ISOMERASE"/>
    <property type="match status" value="1"/>
</dbReference>
<dbReference type="InterPro" id="IPR006062">
    <property type="entry name" value="His_biosynth"/>
</dbReference>
<evidence type="ECO:0000313" key="6">
    <source>
        <dbReference type="EMBL" id="UVC18064.1"/>
    </source>
</evidence>
<dbReference type="InterPro" id="IPR044524">
    <property type="entry name" value="Isoase_HisA-like"/>
</dbReference>
<evidence type="ECO:0000256" key="1">
    <source>
        <dbReference type="ARBA" id="ARBA00009667"/>
    </source>
</evidence>